<accession>A0A1G4BF56</accession>
<gene>
    <name evidence="1" type="ORF">CORC01_04833</name>
</gene>
<dbReference type="Proteomes" id="UP000176998">
    <property type="component" value="Unassembled WGS sequence"/>
</dbReference>
<dbReference type="PANTHER" id="PTHR33112">
    <property type="entry name" value="DOMAIN PROTEIN, PUTATIVE-RELATED"/>
    <property type="match status" value="1"/>
</dbReference>
<dbReference type="EMBL" id="MJBS01000032">
    <property type="protein sequence ID" value="OHE99932.1"/>
    <property type="molecule type" value="Genomic_DNA"/>
</dbReference>
<dbReference type="OrthoDB" id="5362512at2759"/>
<organism evidence="1 2">
    <name type="scientific">Colletotrichum orchidophilum</name>
    <dbReference type="NCBI Taxonomy" id="1209926"/>
    <lineage>
        <taxon>Eukaryota</taxon>
        <taxon>Fungi</taxon>
        <taxon>Dikarya</taxon>
        <taxon>Ascomycota</taxon>
        <taxon>Pezizomycotina</taxon>
        <taxon>Sordariomycetes</taxon>
        <taxon>Hypocreomycetidae</taxon>
        <taxon>Glomerellales</taxon>
        <taxon>Glomerellaceae</taxon>
        <taxon>Colletotrichum</taxon>
    </lineage>
</organism>
<dbReference type="GeneID" id="34557990"/>
<dbReference type="RefSeq" id="XP_022477077.1">
    <property type="nucleotide sequence ID" value="XM_022616480.1"/>
</dbReference>
<dbReference type="AlphaFoldDB" id="A0A1G4BF56"/>
<proteinExistence type="predicted"/>
<dbReference type="STRING" id="1209926.A0A1G4BF56"/>
<dbReference type="PANTHER" id="PTHR33112:SF16">
    <property type="entry name" value="HETEROKARYON INCOMPATIBILITY DOMAIN-CONTAINING PROTEIN"/>
    <property type="match status" value="1"/>
</dbReference>
<name>A0A1G4BF56_9PEZI</name>
<protein>
    <recommendedName>
        <fullName evidence="3">Heterokaryon incompatibility domain-containing protein</fullName>
    </recommendedName>
</protein>
<keyword evidence="2" id="KW-1185">Reference proteome</keyword>
<sequence length="366" mass="40868">MEVDGLRNPYWLVDGDIWNDEVENTPLMQRAWVLQERFLAPRVLHFGQRQLAWECNELTALEMFPAGVPSILLPQSKFDILSALIGSQSRGEYAKQQFREAWNHVVGQYSRCKLTQKTDKLVAFSGVAKMVEACTGNEYIAGTWKNALIYDLGWYRTGTDSEEWPSITTSDRAPSWSWMAVDGEIFFPPASDKVVEHFATILAYPVSERVGTSAFQARGEIELECVPLMLSSIEWAGDTISEFEVAGIRITDDIDESGSHLDLEGSKEEVTSLVQDRGVLMVPLFATDLALFAVMVSEEGLSGSYVRVGAAKIEYGKTLDASLQAEIPDGWVMSGSSSWIVNKNTSQLLEYLAKARKETQRSIRLN</sequence>
<comment type="caution">
    <text evidence="1">The sequence shown here is derived from an EMBL/GenBank/DDBJ whole genome shotgun (WGS) entry which is preliminary data.</text>
</comment>
<reference evidence="1 2" key="1">
    <citation type="submission" date="2016-09" db="EMBL/GenBank/DDBJ databases">
        <authorList>
            <person name="Capua I."/>
            <person name="De Benedictis P."/>
            <person name="Joannis T."/>
            <person name="Lombin L.H."/>
            <person name="Cattoli G."/>
        </authorList>
    </citation>
    <scope>NUCLEOTIDE SEQUENCE [LARGE SCALE GENOMIC DNA]</scope>
    <source>
        <strain evidence="1 2">IMI 309357</strain>
    </source>
</reference>
<evidence type="ECO:0000313" key="1">
    <source>
        <dbReference type="EMBL" id="OHE99932.1"/>
    </source>
</evidence>
<evidence type="ECO:0008006" key="3">
    <source>
        <dbReference type="Google" id="ProtNLM"/>
    </source>
</evidence>
<evidence type="ECO:0000313" key="2">
    <source>
        <dbReference type="Proteomes" id="UP000176998"/>
    </source>
</evidence>